<evidence type="ECO:0000256" key="1">
    <source>
        <dbReference type="ARBA" id="ARBA00023054"/>
    </source>
</evidence>
<dbReference type="PANTHER" id="PTHR23322">
    <property type="entry name" value="FAS-ASSOCIATED PROTEIN"/>
    <property type="match status" value="1"/>
</dbReference>
<dbReference type="InterPro" id="IPR006577">
    <property type="entry name" value="UAS"/>
</dbReference>
<dbReference type="InterPro" id="IPR036249">
    <property type="entry name" value="Thioredoxin-like_sf"/>
</dbReference>
<gene>
    <name evidence="5" type="ORF">OE88DRAFT_1738644</name>
</gene>
<dbReference type="SUPFAM" id="SSF54236">
    <property type="entry name" value="Ubiquitin-like"/>
    <property type="match status" value="1"/>
</dbReference>
<organism evidence="5 6">
    <name type="scientific">Heliocybe sulcata</name>
    <dbReference type="NCBI Taxonomy" id="5364"/>
    <lineage>
        <taxon>Eukaryota</taxon>
        <taxon>Fungi</taxon>
        <taxon>Dikarya</taxon>
        <taxon>Basidiomycota</taxon>
        <taxon>Agaricomycotina</taxon>
        <taxon>Agaricomycetes</taxon>
        <taxon>Gloeophyllales</taxon>
        <taxon>Gloeophyllaceae</taxon>
        <taxon>Heliocybe</taxon>
    </lineage>
</organism>
<dbReference type="InterPro" id="IPR050730">
    <property type="entry name" value="UBX_domain-protein"/>
</dbReference>
<dbReference type="Pfam" id="PF00789">
    <property type="entry name" value="UBX"/>
    <property type="match status" value="1"/>
</dbReference>
<dbReference type="GO" id="GO:0036503">
    <property type="term" value="P:ERAD pathway"/>
    <property type="evidence" value="ECO:0007669"/>
    <property type="project" value="TreeGrafter"/>
</dbReference>
<dbReference type="PANTHER" id="PTHR23322:SF1">
    <property type="entry name" value="FAS-ASSOCIATED FACTOR 2"/>
    <property type="match status" value="1"/>
</dbReference>
<proteinExistence type="predicted"/>
<dbReference type="InterPro" id="IPR029071">
    <property type="entry name" value="Ubiquitin-like_domsf"/>
</dbReference>
<dbReference type="Gene3D" id="1.10.8.10">
    <property type="entry name" value="DNA helicase RuvA subunit, C-terminal domain"/>
    <property type="match status" value="1"/>
</dbReference>
<feature type="region of interest" description="Disordered" evidence="2">
    <location>
        <begin position="525"/>
        <end position="550"/>
    </location>
</feature>
<sequence length="550" mass="61602">MDNLDPGQREAVSQLQAITDGNCDAEAAINVLESVDWDIEKAANILFGDQDTSALITGRSASNSALASNGERHLAPGSRRNQQSSQSNTSTIFYYLRPSMLLSILTFPFHLLSGILRTIFLVFRLPLGLSTTRFSSLTFLRRPPKSTDPNAAADRWVRALEEETGATCISRAGLLGTSLEDLEAAAGDGKKVLPDFVVSSYEEALRKCERETRVGCVVLVSEEHDDVAEFKRATLTHPKLVHLMHSNNFVVWGGDVRDPDAWSASQKLQATTFPFVAFLALQPRRTTGSSSTTRSETPALTVLSRHQGLTTASASALLSHLSDQLLPRVTPFLERTRATRARQNRDRQLLEEQDRAFQEAARRDEQRIREKMAVEKREKEEARRREDERESERKRREGVERVKTRMRGWARQTVREVEKGRQAVRVAVRSPSGGRLVLALDPKTTLTQLYAYVDASLLSVESKTSEEGAFGDKDVLEQIEALGADEWWGFKLATTFPRRELEWHPERCLADVQELQGGAQLVVEMVQREKGEGDEKGEEDGYETESDEES</sequence>
<name>A0A5C3MSE2_9AGAM</name>
<dbReference type="PROSITE" id="PS50033">
    <property type="entry name" value="UBX"/>
    <property type="match status" value="1"/>
</dbReference>
<dbReference type="SUPFAM" id="SSF52833">
    <property type="entry name" value="Thioredoxin-like"/>
    <property type="match status" value="1"/>
</dbReference>
<evidence type="ECO:0000259" key="4">
    <source>
        <dbReference type="PROSITE" id="PS50033"/>
    </source>
</evidence>
<keyword evidence="1" id="KW-0175">Coiled coil</keyword>
<evidence type="ECO:0000313" key="6">
    <source>
        <dbReference type="Proteomes" id="UP000305948"/>
    </source>
</evidence>
<feature type="compositionally biased region" description="Acidic residues" evidence="2">
    <location>
        <begin position="535"/>
        <end position="550"/>
    </location>
</feature>
<keyword evidence="6" id="KW-1185">Reference proteome</keyword>
<dbReference type="Gene3D" id="3.10.20.90">
    <property type="entry name" value="Phosphatidylinositol 3-kinase Catalytic Subunit, Chain A, domain 1"/>
    <property type="match status" value="1"/>
</dbReference>
<dbReference type="STRING" id="5364.A0A5C3MSE2"/>
<dbReference type="SMART" id="SM00166">
    <property type="entry name" value="UBX"/>
    <property type="match status" value="1"/>
</dbReference>
<dbReference type="Gene3D" id="3.40.30.10">
    <property type="entry name" value="Glutaredoxin"/>
    <property type="match status" value="1"/>
</dbReference>
<dbReference type="Pfam" id="PF14555">
    <property type="entry name" value="UBA_4"/>
    <property type="match status" value="1"/>
</dbReference>
<reference evidence="5 6" key="1">
    <citation type="journal article" date="2019" name="Nat. Ecol. Evol.">
        <title>Megaphylogeny resolves global patterns of mushroom evolution.</title>
        <authorList>
            <person name="Varga T."/>
            <person name="Krizsan K."/>
            <person name="Foldi C."/>
            <person name="Dima B."/>
            <person name="Sanchez-Garcia M."/>
            <person name="Sanchez-Ramirez S."/>
            <person name="Szollosi G.J."/>
            <person name="Szarkandi J.G."/>
            <person name="Papp V."/>
            <person name="Albert L."/>
            <person name="Andreopoulos W."/>
            <person name="Angelini C."/>
            <person name="Antonin V."/>
            <person name="Barry K.W."/>
            <person name="Bougher N.L."/>
            <person name="Buchanan P."/>
            <person name="Buyck B."/>
            <person name="Bense V."/>
            <person name="Catcheside P."/>
            <person name="Chovatia M."/>
            <person name="Cooper J."/>
            <person name="Damon W."/>
            <person name="Desjardin D."/>
            <person name="Finy P."/>
            <person name="Geml J."/>
            <person name="Haridas S."/>
            <person name="Hughes K."/>
            <person name="Justo A."/>
            <person name="Karasinski D."/>
            <person name="Kautmanova I."/>
            <person name="Kiss B."/>
            <person name="Kocsube S."/>
            <person name="Kotiranta H."/>
            <person name="LaButti K.M."/>
            <person name="Lechner B.E."/>
            <person name="Liimatainen K."/>
            <person name="Lipzen A."/>
            <person name="Lukacs Z."/>
            <person name="Mihaltcheva S."/>
            <person name="Morgado L.N."/>
            <person name="Niskanen T."/>
            <person name="Noordeloos M.E."/>
            <person name="Ohm R.A."/>
            <person name="Ortiz-Santana B."/>
            <person name="Ovrebo C."/>
            <person name="Racz N."/>
            <person name="Riley R."/>
            <person name="Savchenko A."/>
            <person name="Shiryaev A."/>
            <person name="Soop K."/>
            <person name="Spirin V."/>
            <person name="Szebenyi C."/>
            <person name="Tomsovsky M."/>
            <person name="Tulloss R.E."/>
            <person name="Uehling J."/>
            <person name="Grigoriev I.V."/>
            <person name="Vagvolgyi C."/>
            <person name="Papp T."/>
            <person name="Martin F.M."/>
            <person name="Miettinen O."/>
            <person name="Hibbett D.S."/>
            <person name="Nagy L.G."/>
        </authorList>
    </citation>
    <scope>NUCLEOTIDE SEQUENCE [LARGE SCALE GENOMIC DNA]</scope>
    <source>
        <strain evidence="5 6">OMC1185</strain>
    </source>
</reference>
<keyword evidence="3" id="KW-0812">Transmembrane</keyword>
<evidence type="ECO:0000313" key="5">
    <source>
        <dbReference type="EMBL" id="TFK47346.1"/>
    </source>
</evidence>
<evidence type="ECO:0000256" key="3">
    <source>
        <dbReference type="SAM" id="Phobius"/>
    </source>
</evidence>
<feature type="transmembrane region" description="Helical" evidence="3">
    <location>
        <begin position="100"/>
        <end position="123"/>
    </location>
</feature>
<keyword evidence="3" id="KW-1133">Transmembrane helix</keyword>
<dbReference type="Proteomes" id="UP000305948">
    <property type="component" value="Unassembled WGS sequence"/>
</dbReference>
<dbReference type="SMART" id="SM00594">
    <property type="entry name" value="UAS"/>
    <property type="match status" value="1"/>
</dbReference>
<protein>
    <recommendedName>
        <fullName evidence="4">UBX domain-containing protein</fullName>
    </recommendedName>
</protein>
<dbReference type="InterPro" id="IPR001012">
    <property type="entry name" value="UBX_dom"/>
</dbReference>
<evidence type="ECO:0000256" key="2">
    <source>
        <dbReference type="SAM" id="MobiDB-lite"/>
    </source>
</evidence>
<feature type="domain" description="UBX" evidence="4">
    <location>
        <begin position="419"/>
        <end position="499"/>
    </location>
</feature>
<dbReference type="OrthoDB" id="1026733at2759"/>
<dbReference type="GO" id="GO:0043130">
    <property type="term" value="F:ubiquitin binding"/>
    <property type="evidence" value="ECO:0007669"/>
    <property type="project" value="TreeGrafter"/>
</dbReference>
<dbReference type="AlphaFoldDB" id="A0A5C3MSE2"/>
<dbReference type="CDD" id="cd14273">
    <property type="entry name" value="UBA_TAP-C_like"/>
    <property type="match status" value="1"/>
</dbReference>
<dbReference type="GO" id="GO:0005783">
    <property type="term" value="C:endoplasmic reticulum"/>
    <property type="evidence" value="ECO:0007669"/>
    <property type="project" value="TreeGrafter"/>
</dbReference>
<keyword evidence="3" id="KW-0472">Membrane</keyword>
<dbReference type="EMBL" id="ML213524">
    <property type="protein sequence ID" value="TFK47346.1"/>
    <property type="molecule type" value="Genomic_DNA"/>
</dbReference>
<feature type="region of interest" description="Disordered" evidence="2">
    <location>
        <begin position="357"/>
        <end position="398"/>
    </location>
</feature>
<accession>A0A5C3MSE2</accession>